<dbReference type="InterPro" id="IPR000620">
    <property type="entry name" value="EamA_dom"/>
</dbReference>
<reference evidence="4" key="1">
    <citation type="journal article" date="2011" name="J. Bacteriol.">
        <title>Genome sequences of eight morphologically diverse alphaproteobacteria.</title>
        <authorList>
            <consortium name="US DOE Joint Genome Institute"/>
            <person name="Brown P.J."/>
            <person name="Kysela D.T."/>
            <person name="Buechlein A."/>
            <person name="Hemmerich C."/>
            <person name="Brun Y.V."/>
        </authorList>
    </citation>
    <scope>NUCLEOTIDE SEQUENCE [LARGE SCALE GENOMIC DNA]</scope>
    <source>
        <strain evidence="4">ATCC 49814 / DSM 5838 / IFAM 1418</strain>
    </source>
</reference>
<dbReference type="OrthoDB" id="9812899at2"/>
<feature type="domain" description="EamA" evidence="2">
    <location>
        <begin position="10"/>
        <end position="143"/>
    </location>
</feature>
<sequence length="298" mass="32595">MNKDPSTITRGIVFALAGFAFFATKDAIVRLMAGGVSPFMLGFLACIFSLLLTPIMKDKSDKMIHLIRPKNPKLWILRGVLQTIGIVSGIVAFTLLPIVEAFSLIFLMPIMISILSMIFLKEKVNLSTWITIAIGLAGTMIVLRPGLRELSIGHLAAFTLTFTSASVFVILRHLKDKERTISHFGAATLLPLAFNSIFVIPTFEMPAMSLWPYIASYATFIALGNLMVIFASRNAPANLIAPTQYSQIIWAVGYGSFLFHDPIDLPTIAGLTLILCAGLWKFTPLQNLGNKQSTANTS</sequence>
<gene>
    <name evidence="3" type="ordered locus">Hbal_2545</name>
</gene>
<dbReference type="GO" id="GO:0016020">
    <property type="term" value="C:membrane"/>
    <property type="evidence" value="ECO:0007669"/>
    <property type="project" value="InterPro"/>
</dbReference>
<dbReference type="PANTHER" id="PTHR22911">
    <property type="entry name" value="ACYL-MALONYL CONDENSING ENZYME-RELATED"/>
    <property type="match status" value="1"/>
</dbReference>
<accession>C6XP40</accession>
<dbReference type="RefSeq" id="WP_015828370.1">
    <property type="nucleotide sequence ID" value="NC_012982.1"/>
</dbReference>
<organism evidence="3 4">
    <name type="scientific">Hirschia baltica (strain ATCC 49814 / DSM 5838 / IFAM 1418)</name>
    <dbReference type="NCBI Taxonomy" id="582402"/>
    <lineage>
        <taxon>Bacteria</taxon>
        <taxon>Pseudomonadati</taxon>
        <taxon>Pseudomonadota</taxon>
        <taxon>Alphaproteobacteria</taxon>
        <taxon>Hyphomonadales</taxon>
        <taxon>Hyphomonadaceae</taxon>
        <taxon>Hirschia</taxon>
    </lineage>
</organism>
<evidence type="ECO:0000313" key="3">
    <source>
        <dbReference type="EMBL" id="ACT60220.1"/>
    </source>
</evidence>
<dbReference type="InterPro" id="IPR037185">
    <property type="entry name" value="EmrE-like"/>
</dbReference>
<feature type="transmembrane region" description="Helical" evidence="1">
    <location>
        <begin position="36"/>
        <end position="55"/>
    </location>
</feature>
<dbReference type="KEGG" id="hba:Hbal_2545"/>
<keyword evidence="4" id="KW-1185">Reference proteome</keyword>
<keyword evidence="1" id="KW-0472">Membrane</keyword>
<feature type="transmembrane region" description="Helical" evidence="1">
    <location>
        <begin position="7"/>
        <end position="24"/>
    </location>
</feature>
<feature type="transmembrane region" description="Helical" evidence="1">
    <location>
        <begin position="183"/>
        <end position="203"/>
    </location>
</feature>
<keyword evidence="1" id="KW-1133">Transmembrane helix</keyword>
<feature type="transmembrane region" description="Helical" evidence="1">
    <location>
        <begin position="152"/>
        <end position="171"/>
    </location>
</feature>
<dbReference type="Pfam" id="PF00892">
    <property type="entry name" value="EamA"/>
    <property type="match status" value="1"/>
</dbReference>
<dbReference type="eggNOG" id="COG0697">
    <property type="taxonomic scope" value="Bacteria"/>
</dbReference>
<keyword evidence="1" id="KW-0812">Transmembrane</keyword>
<dbReference type="EMBL" id="CP001678">
    <property type="protein sequence ID" value="ACT60220.1"/>
    <property type="molecule type" value="Genomic_DNA"/>
</dbReference>
<feature type="transmembrane region" description="Helical" evidence="1">
    <location>
        <begin position="127"/>
        <end position="146"/>
    </location>
</feature>
<feature type="transmembrane region" description="Helical" evidence="1">
    <location>
        <begin position="209"/>
        <end position="232"/>
    </location>
</feature>
<dbReference type="Proteomes" id="UP000002745">
    <property type="component" value="Chromosome"/>
</dbReference>
<dbReference type="PANTHER" id="PTHR22911:SF135">
    <property type="entry name" value="BLR4310 PROTEIN"/>
    <property type="match status" value="1"/>
</dbReference>
<name>C6XP40_HIRBI</name>
<dbReference type="HOGENOM" id="CLU_032828_2_0_5"/>
<proteinExistence type="predicted"/>
<feature type="transmembrane region" description="Helical" evidence="1">
    <location>
        <begin position="75"/>
        <end position="95"/>
    </location>
</feature>
<evidence type="ECO:0000313" key="4">
    <source>
        <dbReference type="Proteomes" id="UP000002745"/>
    </source>
</evidence>
<dbReference type="AlphaFoldDB" id="C6XP40"/>
<evidence type="ECO:0000256" key="1">
    <source>
        <dbReference type="SAM" id="Phobius"/>
    </source>
</evidence>
<evidence type="ECO:0000259" key="2">
    <source>
        <dbReference type="Pfam" id="PF00892"/>
    </source>
</evidence>
<dbReference type="SUPFAM" id="SSF103481">
    <property type="entry name" value="Multidrug resistance efflux transporter EmrE"/>
    <property type="match status" value="2"/>
</dbReference>
<feature type="transmembrane region" description="Helical" evidence="1">
    <location>
        <begin position="101"/>
        <end position="120"/>
    </location>
</feature>
<protein>
    <recommendedName>
        <fullName evidence="2">EamA domain-containing protein</fullName>
    </recommendedName>
</protein>